<dbReference type="FunFam" id="2.60.260.20:FF:000007">
    <property type="entry name" value="dnaJ homolog subfamily B member 5"/>
    <property type="match status" value="1"/>
</dbReference>
<dbReference type="AlphaFoldDB" id="A0A401RNM6"/>
<dbReference type="OrthoDB" id="550424at2759"/>
<dbReference type="PROSITE" id="PS00636">
    <property type="entry name" value="DNAJ_1"/>
    <property type="match status" value="1"/>
</dbReference>
<dbReference type="InterPro" id="IPR001623">
    <property type="entry name" value="DnaJ_domain"/>
</dbReference>
<dbReference type="InterPro" id="IPR002939">
    <property type="entry name" value="DnaJ_C"/>
</dbReference>
<dbReference type="GO" id="GO:0051082">
    <property type="term" value="F:unfolded protein binding"/>
    <property type="evidence" value="ECO:0007669"/>
    <property type="project" value="InterPro"/>
</dbReference>
<evidence type="ECO:0000313" key="4">
    <source>
        <dbReference type="Proteomes" id="UP000287033"/>
    </source>
</evidence>
<feature type="domain" description="J" evidence="2">
    <location>
        <begin position="20"/>
        <end position="84"/>
    </location>
</feature>
<dbReference type="PANTHER" id="PTHR24078">
    <property type="entry name" value="DNAJ HOMOLOG SUBFAMILY C MEMBER"/>
    <property type="match status" value="1"/>
</dbReference>
<dbReference type="Gene3D" id="1.10.287.110">
    <property type="entry name" value="DnaJ domain"/>
    <property type="match status" value="1"/>
</dbReference>
<dbReference type="GO" id="GO:0005829">
    <property type="term" value="C:cytosol"/>
    <property type="evidence" value="ECO:0007669"/>
    <property type="project" value="TreeGrafter"/>
</dbReference>
<dbReference type="InterPro" id="IPR051339">
    <property type="entry name" value="DnaJ_subfamily_B"/>
</dbReference>
<accession>A0A401RNM6</accession>
<dbReference type="Proteomes" id="UP000287033">
    <property type="component" value="Unassembled WGS sequence"/>
</dbReference>
<dbReference type="CDD" id="cd10747">
    <property type="entry name" value="DnaJ_C"/>
    <property type="match status" value="1"/>
</dbReference>
<dbReference type="PROSITE" id="PS50076">
    <property type="entry name" value="DNAJ_2"/>
    <property type="match status" value="1"/>
</dbReference>
<organism evidence="3 4">
    <name type="scientific">Chiloscyllium punctatum</name>
    <name type="common">Brownbanded bambooshark</name>
    <name type="synonym">Hemiscyllium punctatum</name>
    <dbReference type="NCBI Taxonomy" id="137246"/>
    <lineage>
        <taxon>Eukaryota</taxon>
        <taxon>Metazoa</taxon>
        <taxon>Chordata</taxon>
        <taxon>Craniata</taxon>
        <taxon>Vertebrata</taxon>
        <taxon>Chondrichthyes</taxon>
        <taxon>Elasmobranchii</taxon>
        <taxon>Galeomorphii</taxon>
        <taxon>Galeoidea</taxon>
        <taxon>Orectolobiformes</taxon>
        <taxon>Hemiscylliidae</taxon>
        <taxon>Chiloscyllium</taxon>
    </lineage>
</organism>
<evidence type="ECO:0000259" key="2">
    <source>
        <dbReference type="PROSITE" id="PS50076"/>
    </source>
</evidence>
<dbReference type="FunFam" id="1.10.287.110:FF:000005">
    <property type="entry name" value="DnaJ (Hsp40) homolog, subfamily B, member 4"/>
    <property type="match status" value="1"/>
</dbReference>
<dbReference type="GO" id="GO:0051087">
    <property type="term" value="F:protein-folding chaperone binding"/>
    <property type="evidence" value="ECO:0007669"/>
    <property type="project" value="TreeGrafter"/>
</dbReference>
<keyword evidence="4" id="KW-1185">Reference proteome</keyword>
<dbReference type="CDD" id="cd06257">
    <property type="entry name" value="DnaJ"/>
    <property type="match status" value="1"/>
</dbReference>
<dbReference type="SUPFAM" id="SSF46565">
    <property type="entry name" value="Chaperone J-domain"/>
    <property type="match status" value="1"/>
</dbReference>
<dbReference type="InterPro" id="IPR008971">
    <property type="entry name" value="HSP40/DnaJ_pept-bd"/>
</dbReference>
<keyword evidence="1" id="KW-0143">Chaperone</keyword>
<evidence type="ECO:0000313" key="3">
    <source>
        <dbReference type="EMBL" id="GCC19700.1"/>
    </source>
</evidence>
<dbReference type="STRING" id="137246.A0A401RNM6"/>
<dbReference type="EMBL" id="BEZZ01001588">
    <property type="protein sequence ID" value="GCC19700.1"/>
    <property type="molecule type" value="Genomic_DNA"/>
</dbReference>
<dbReference type="GO" id="GO:0000122">
    <property type="term" value="P:negative regulation of transcription by RNA polymerase II"/>
    <property type="evidence" value="ECO:0007669"/>
    <property type="project" value="TreeGrafter"/>
</dbReference>
<comment type="caution">
    <text evidence="3">The sequence shown here is derived from an EMBL/GenBank/DDBJ whole genome shotgun (WGS) entry which is preliminary data.</text>
</comment>
<dbReference type="GO" id="GO:0006457">
    <property type="term" value="P:protein folding"/>
    <property type="evidence" value="ECO:0007669"/>
    <property type="project" value="InterPro"/>
</dbReference>
<dbReference type="Gene3D" id="2.60.260.20">
    <property type="entry name" value="Urease metallochaperone UreE, N-terminal domain"/>
    <property type="match status" value="2"/>
</dbReference>
<dbReference type="InterPro" id="IPR036869">
    <property type="entry name" value="J_dom_sf"/>
</dbReference>
<dbReference type="Pfam" id="PF01556">
    <property type="entry name" value="DnaJ_C"/>
    <property type="match status" value="1"/>
</dbReference>
<dbReference type="OMA" id="MGRDYYK"/>
<proteinExistence type="predicted"/>
<dbReference type="PRINTS" id="PR00625">
    <property type="entry name" value="JDOMAIN"/>
</dbReference>
<protein>
    <recommendedName>
        <fullName evidence="2">J domain-containing protein</fullName>
    </recommendedName>
</protein>
<dbReference type="Pfam" id="PF00226">
    <property type="entry name" value="DnaJ"/>
    <property type="match status" value="1"/>
</dbReference>
<name>A0A401RNM6_CHIPU</name>
<dbReference type="PANTHER" id="PTHR24078:SF288">
    <property type="entry name" value="DNAJ HOMOLOG SUBFAMILY B MEMBER 4"/>
    <property type="match status" value="1"/>
</dbReference>
<evidence type="ECO:0000256" key="1">
    <source>
        <dbReference type="ARBA" id="ARBA00023186"/>
    </source>
</evidence>
<gene>
    <name evidence="3" type="ORF">chiPu_0018472</name>
</gene>
<dbReference type="InterPro" id="IPR018253">
    <property type="entry name" value="DnaJ_domain_CS"/>
</dbReference>
<sequence length="357" mass="40042">MTSGCCAASLLKLTSAMGKDYYSILGLQKGASEEDIKKAYRKQALRWHPDKNKAANAEEKFKEVAEAYEVLSDPKKREIYDQFGEEGLKGGAGGPDEQGGTFRYTFHGDPHATFAAFFGGANPFEMFFGRRMANGHQEEGMDVDSDPFAQFSGFSMNGFPRDRHGGGLMGQMRRRQDPPIIHELRVSLEEIFNGSTKRMKISRKRLNPDGRTIRMEDKILTIEIKKGWKEGTKITFPKEGDETPNTIPADVVFVLKDKPHSHFKRDGSNIIYNVRVSLREALCGCVVHVPTMEGRSIPLATQDVIKPGSRKRISGRGLPFPKNPDRRGDLIVEFEVIFPDFISTSSKEVLKRHLPTS</sequence>
<reference evidence="3 4" key="1">
    <citation type="journal article" date="2018" name="Nat. Ecol. Evol.">
        <title>Shark genomes provide insights into elasmobranch evolution and the origin of vertebrates.</title>
        <authorList>
            <person name="Hara Y"/>
            <person name="Yamaguchi K"/>
            <person name="Onimaru K"/>
            <person name="Kadota M"/>
            <person name="Koyanagi M"/>
            <person name="Keeley SD"/>
            <person name="Tatsumi K"/>
            <person name="Tanaka K"/>
            <person name="Motone F"/>
            <person name="Kageyama Y"/>
            <person name="Nozu R"/>
            <person name="Adachi N"/>
            <person name="Nishimura O"/>
            <person name="Nakagawa R"/>
            <person name="Tanegashima C"/>
            <person name="Kiyatake I"/>
            <person name="Matsumoto R"/>
            <person name="Murakumo K"/>
            <person name="Nishida K"/>
            <person name="Terakita A"/>
            <person name="Kuratani S"/>
            <person name="Sato K"/>
            <person name="Hyodo S Kuraku.S."/>
        </authorList>
    </citation>
    <scope>NUCLEOTIDE SEQUENCE [LARGE SCALE GENOMIC DNA]</scope>
</reference>
<dbReference type="SMART" id="SM00271">
    <property type="entry name" value="DnaJ"/>
    <property type="match status" value="1"/>
</dbReference>
<dbReference type="SUPFAM" id="SSF49493">
    <property type="entry name" value="HSP40/DnaJ peptide-binding domain"/>
    <property type="match status" value="2"/>
</dbReference>
<dbReference type="FunFam" id="2.60.260.20:FF:000002">
    <property type="entry name" value="Dnaj homolog subfamily b member"/>
    <property type="match status" value="1"/>
</dbReference>